<organism evidence="1 2">
    <name type="scientific">Blattamonas nauphoetae</name>
    <dbReference type="NCBI Taxonomy" id="2049346"/>
    <lineage>
        <taxon>Eukaryota</taxon>
        <taxon>Metamonada</taxon>
        <taxon>Preaxostyla</taxon>
        <taxon>Oxymonadida</taxon>
        <taxon>Blattamonas</taxon>
    </lineage>
</organism>
<gene>
    <name evidence="1" type="ORF">BLNAU_10475</name>
</gene>
<comment type="caution">
    <text evidence="1">The sequence shown here is derived from an EMBL/GenBank/DDBJ whole genome shotgun (WGS) entry which is preliminary data.</text>
</comment>
<accession>A0ABQ9XST9</accession>
<evidence type="ECO:0000313" key="2">
    <source>
        <dbReference type="Proteomes" id="UP001281761"/>
    </source>
</evidence>
<name>A0ABQ9XST9_9EUKA</name>
<dbReference type="Proteomes" id="UP001281761">
    <property type="component" value="Unassembled WGS sequence"/>
</dbReference>
<dbReference type="EMBL" id="JARBJD010000076">
    <property type="protein sequence ID" value="KAK2954624.1"/>
    <property type="molecule type" value="Genomic_DNA"/>
</dbReference>
<keyword evidence="2" id="KW-1185">Reference proteome</keyword>
<evidence type="ECO:0000313" key="1">
    <source>
        <dbReference type="EMBL" id="KAK2954624.1"/>
    </source>
</evidence>
<protein>
    <submittedName>
        <fullName evidence="1">Uncharacterized protein</fullName>
    </submittedName>
</protein>
<sequence length="216" mass="24256">MVTSSITTTRQLFSIARPKHNSCRWPAEKLLPPSATRESSPCGRPATISHISIISNTSQIGSSDARLFVRLRVQLNKSEQNEQKRRLPRSCPPTHPNRLPFRDVEVHTLPLRALMLPEERGTSLFRNEKQANQTMEMLLPSLVSVCSVLAPLLKTVDCFPLVRLVLSFCGCKKCVRISPDSLEDISQAQALPKLICICVFQVGYHQELYHVPFVAV</sequence>
<proteinExistence type="predicted"/>
<reference evidence="1 2" key="1">
    <citation type="journal article" date="2022" name="bioRxiv">
        <title>Genomics of Preaxostyla Flagellates Illuminates Evolutionary Transitions and the Path Towards Mitochondrial Loss.</title>
        <authorList>
            <person name="Novak L.V.F."/>
            <person name="Treitli S.C."/>
            <person name="Pyrih J."/>
            <person name="Halakuc P."/>
            <person name="Pipaliya S.V."/>
            <person name="Vacek V."/>
            <person name="Brzon O."/>
            <person name="Soukal P."/>
            <person name="Eme L."/>
            <person name="Dacks J.B."/>
            <person name="Karnkowska A."/>
            <person name="Elias M."/>
            <person name="Hampl V."/>
        </authorList>
    </citation>
    <scope>NUCLEOTIDE SEQUENCE [LARGE SCALE GENOMIC DNA]</scope>
    <source>
        <strain evidence="1">NAU3</strain>
        <tissue evidence="1">Gut</tissue>
    </source>
</reference>